<evidence type="ECO:0000256" key="1">
    <source>
        <dbReference type="ARBA" id="ARBA00022723"/>
    </source>
</evidence>
<dbReference type="GO" id="GO:0032266">
    <property type="term" value="F:phosphatidylinositol-3-phosphate binding"/>
    <property type="evidence" value="ECO:0007669"/>
    <property type="project" value="UniProtKB-ARBA"/>
</dbReference>
<dbReference type="Proteomes" id="UP001196530">
    <property type="component" value="Unassembled WGS sequence"/>
</dbReference>
<evidence type="ECO:0000256" key="3">
    <source>
        <dbReference type="ARBA" id="ARBA00022833"/>
    </source>
</evidence>
<feature type="compositionally biased region" description="Basic and acidic residues" evidence="5">
    <location>
        <begin position="173"/>
        <end position="189"/>
    </location>
</feature>
<feature type="domain" description="FYVE-type" evidence="6">
    <location>
        <begin position="310"/>
        <end position="394"/>
    </location>
</feature>
<dbReference type="SMART" id="SM00064">
    <property type="entry name" value="FYVE"/>
    <property type="match status" value="1"/>
</dbReference>
<feature type="region of interest" description="Disordered" evidence="5">
    <location>
        <begin position="256"/>
        <end position="281"/>
    </location>
</feature>
<dbReference type="InterPro" id="IPR013083">
    <property type="entry name" value="Znf_RING/FYVE/PHD"/>
</dbReference>
<dbReference type="RefSeq" id="XP_043060544.1">
    <property type="nucleotide sequence ID" value="XM_043202804.1"/>
</dbReference>
<organism evidence="7 8">
    <name type="scientific">Pichia angusta</name>
    <name type="common">Yeast</name>
    <name type="synonym">Hansenula polymorpha</name>
    <dbReference type="NCBI Taxonomy" id="870730"/>
    <lineage>
        <taxon>Eukaryota</taxon>
        <taxon>Fungi</taxon>
        <taxon>Dikarya</taxon>
        <taxon>Ascomycota</taxon>
        <taxon>Saccharomycotina</taxon>
        <taxon>Pichiomycetes</taxon>
        <taxon>Pichiales</taxon>
        <taxon>Pichiaceae</taxon>
        <taxon>Ogataea</taxon>
    </lineage>
</organism>
<dbReference type="InterPro" id="IPR011011">
    <property type="entry name" value="Znf_FYVE_PHD"/>
</dbReference>
<keyword evidence="2 4" id="KW-0863">Zinc-finger</keyword>
<feature type="compositionally biased region" description="Polar residues" evidence="5">
    <location>
        <begin position="425"/>
        <end position="441"/>
    </location>
</feature>
<sequence>MGVLIPIPCGSKSAPSPPRVSRDPSVRSPLANSRPRPLCAGVRPLSRHNTLAFPCLISKDKHGHIHAAASIANTVPFLQPVPMDNSQFSFRKRPIFRNSSQSQIPVLDHYPSQQYDEASYDPDHQRFYSKYRGVLKDKDEPPEEVLHNPEFEYNYDEKIRAPRVSLINSNFKPEPHDKEPQQLDLKAENNDYVTSDSNTEYQPASFDLSKPTRQYSESSDDRTSVPPLGELRLKLHSEPKIKYVPPVLRQTLVSDAGVRSASEPSEPSQDSSPSENVESSKSDIALHKVLSNSSITSKGVEPSHSHWKPNHSTNRCTGCNIYFSLVRRKHHCRHCGEIFCYRCVQNSANLNVLAKFEKPELDHGKILDSGGGVVKNATYCKFSKVCDRCFRDWLLFLQNDSDYESEVQLDTPKETQNTNRDRMNSDSSKSAVPNDWTWSSF</sequence>
<comment type="caution">
    <text evidence="7">The sequence shown here is derived from an EMBL/GenBank/DDBJ whole genome shotgun (WGS) entry which is preliminary data.</text>
</comment>
<evidence type="ECO:0000256" key="5">
    <source>
        <dbReference type="SAM" id="MobiDB-lite"/>
    </source>
</evidence>
<dbReference type="GeneID" id="66126390"/>
<protein>
    <recommendedName>
        <fullName evidence="6">FYVE-type domain-containing protein</fullName>
    </recommendedName>
</protein>
<dbReference type="Pfam" id="PF01363">
    <property type="entry name" value="FYVE"/>
    <property type="match status" value="1"/>
</dbReference>
<dbReference type="PANTHER" id="PTHR23164:SF30">
    <property type="entry name" value="EARLY ENDOSOME ANTIGEN 1"/>
    <property type="match status" value="1"/>
</dbReference>
<accession>A0AAN6DJ76</accession>
<evidence type="ECO:0000313" key="7">
    <source>
        <dbReference type="EMBL" id="KAG7819665.1"/>
    </source>
</evidence>
<reference evidence="7" key="1">
    <citation type="journal article" date="2021" name="G3 (Bethesda)">
        <title>Genomic diversity, chromosomal rearrangements, and interspecies hybridization in the ogataea polymorpha species complex.</title>
        <authorList>
            <person name="Hanson S.J."/>
            <person name="Cinneide E.O."/>
            <person name="Salzberg L.I."/>
            <person name="Wolfe K.H."/>
            <person name="McGowan J."/>
            <person name="Fitzpatrick D.A."/>
            <person name="Matlin K."/>
        </authorList>
    </citation>
    <scope>NUCLEOTIDE SEQUENCE</scope>
    <source>
        <strain evidence="7">61-244</strain>
    </source>
</reference>
<evidence type="ECO:0000259" key="6">
    <source>
        <dbReference type="PROSITE" id="PS50178"/>
    </source>
</evidence>
<dbReference type="GO" id="GO:0008270">
    <property type="term" value="F:zinc ion binding"/>
    <property type="evidence" value="ECO:0007669"/>
    <property type="project" value="UniProtKB-KW"/>
</dbReference>
<feature type="region of interest" description="Disordered" evidence="5">
    <location>
        <begin position="407"/>
        <end position="441"/>
    </location>
</feature>
<feature type="region of interest" description="Disordered" evidence="5">
    <location>
        <begin position="168"/>
        <end position="227"/>
    </location>
</feature>
<keyword evidence="1" id="KW-0479">Metal-binding</keyword>
<dbReference type="Gene3D" id="3.30.40.10">
    <property type="entry name" value="Zinc/RING finger domain, C3HC4 (zinc finger)"/>
    <property type="match status" value="1"/>
</dbReference>
<feature type="compositionally biased region" description="Low complexity" evidence="5">
    <location>
        <begin position="260"/>
        <end position="277"/>
    </location>
</feature>
<dbReference type="InterPro" id="IPR017455">
    <property type="entry name" value="Znf_FYVE-rel"/>
</dbReference>
<dbReference type="EMBL" id="JAHLUX010000004">
    <property type="protein sequence ID" value="KAG7819665.1"/>
    <property type="molecule type" value="Genomic_DNA"/>
</dbReference>
<gene>
    <name evidence="7" type="ORF">KL928_002339</name>
</gene>
<evidence type="ECO:0000256" key="2">
    <source>
        <dbReference type="ARBA" id="ARBA00022771"/>
    </source>
</evidence>
<dbReference type="InterPro" id="IPR000306">
    <property type="entry name" value="Znf_FYVE"/>
</dbReference>
<name>A0AAN6DJ76_PICAN</name>
<evidence type="ECO:0000256" key="4">
    <source>
        <dbReference type="PROSITE-ProRule" id="PRU00091"/>
    </source>
</evidence>
<dbReference type="PROSITE" id="PS50178">
    <property type="entry name" value="ZF_FYVE"/>
    <property type="match status" value="1"/>
</dbReference>
<evidence type="ECO:0000313" key="8">
    <source>
        <dbReference type="Proteomes" id="UP001196530"/>
    </source>
</evidence>
<feature type="compositionally biased region" description="Polar residues" evidence="5">
    <location>
        <begin position="191"/>
        <end position="202"/>
    </location>
</feature>
<dbReference type="AlphaFoldDB" id="A0AAN6DJ76"/>
<keyword evidence="3" id="KW-0862">Zinc</keyword>
<feature type="region of interest" description="Disordered" evidence="5">
    <location>
        <begin position="1"/>
        <end position="36"/>
    </location>
</feature>
<proteinExistence type="predicted"/>
<dbReference type="SUPFAM" id="SSF57903">
    <property type="entry name" value="FYVE/PHD zinc finger"/>
    <property type="match status" value="1"/>
</dbReference>
<dbReference type="PANTHER" id="PTHR23164">
    <property type="entry name" value="EARLY ENDOSOME ANTIGEN 1"/>
    <property type="match status" value="1"/>
</dbReference>